<dbReference type="AlphaFoldDB" id="X0WC75"/>
<comment type="caution">
    <text evidence="2">The sequence shown here is derived from an EMBL/GenBank/DDBJ whole genome shotgun (WGS) entry which is preliminary data.</text>
</comment>
<keyword evidence="1" id="KW-1133">Transmembrane helix</keyword>
<protein>
    <submittedName>
        <fullName evidence="2">Uncharacterized protein</fullName>
    </submittedName>
</protein>
<gene>
    <name evidence="2" type="ORF">S01H1_54885</name>
</gene>
<reference evidence="2" key="1">
    <citation type="journal article" date="2014" name="Front. Microbiol.">
        <title>High frequency of phylogenetically diverse reductive dehalogenase-homologous genes in deep subseafloor sedimentary metagenomes.</title>
        <authorList>
            <person name="Kawai M."/>
            <person name="Futagami T."/>
            <person name="Toyoda A."/>
            <person name="Takaki Y."/>
            <person name="Nishi S."/>
            <person name="Hori S."/>
            <person name="Arai W."/>
            <person name="Tsubouchi T."/>
            <person name="Morono Y."/>
            <person name="Uchiyama I."/>
            <person name="Ito T."/>
            <person name="Fujiyama A."/>
            <person name="Inagaki F."/>
            <person name="Takami H."/>
        </authorList>
    </citation>
    <scope>NUCLEOTIDE SEQUENCE</scope>
    <source>
        <strain evidence="2">Expedition CK06-06</strain>
    </source>
</reference>
<name>X0WC75_9ZZZZ</name>
<feature type="transmembrane region" description="Helical" evidence="1">
    <location>
        <begin position="67"/>
        <end position="89"/>
    </location>
</feature>
<keyword evidence="1" id="KW-0812">Transmembrane</keyword>
<keyword evidence="1" id="KW-0472">Membrane</keyword>
<feature type="non-terminal residue" evidence="2">
    <location>
        <position position="1"/>
    </location>
</feature>
<proteinExistence type="predicted"/>
<evidence type="ECO:0000256" key="1">
    <source>
        <dbReference type="SAM" id="Phobius"/>
    </source>
</evidence>
<sequence>VKHYHPSHWLRYLRTQRQQGYWRVWLHLSHRGHAAGDSYSSLIDHVQPPLAMLVLASLPLIYFGRLAWIPAGLVLLLLLAQVPMTFRLLRRLSRLRYLGYPAMSFIRAFWRGIGMVHGLLGHTIARFHLGTEGHGG</sequence>
<evidence type="ECO:0000313" key="2">
    <source>
        <dbReference type="EMBL" id="GAG20817.1"/>
    </source>
</evidence>
<organism evidence="2">
    <name type="scientific">marine sediment metagenome</name>
    <dbReference type="NCBI Taxonomy" id="412755"/>
    <lineage>
        <taxon>unclassified sequences</taxon>
        <taxon>metagenomes</taxon>
        <taxon>ecological metagenomes</taxon>
    </lineage>
</organism>
<dbReference type="EMBL" id="BARS01035640">
    <property type="protein sequence ID" value="GAG20817.1"/>
    <property type="molecule type" value="Genomic_DNA"/>
</dbReference>
<accession>X0WC75</accession>